<accession>A0A4R4VYA8</accession>
<proteinExistence type="predicted"/>
<comment type="caution">
    <text evidence="3">The sequence shown here is derived from an EMBL/GenBank/DDBJ whole genome shotgun (WGS) entry which is preliminary data.</text>
</comment>
<gene>
    <name evidence="3" type="ORF">E1294_45465</name>
</gene>
<dbReference type="OrthoDB" id="370168at2"/>
<protein>
    <recommendedName>
        <fullName evidence="2">HTH hxlR-type domain-containing protein</fullName>
    </recommendedName>
</protein>
<dbReference type="EMBL" id="SMKP01000222">
    <property type="protein sequence ID" value="TDD11159.1"/>
    <property type="molecule type" value="Genomic_DNA"/>
</dbReference>
<dbReference type="SUPFAM" id="SSF46785">
    <property type="entry name" value="Winged helix' DNA-binding domain"/>
    <property type="match status" value="1"/>
</dbReference>
<evidence type="ECO:0000259" key="2">
    <source>
        <dbReference type="Pfam" id="PF01638"/>
    </source>
</evidence>
<reference evidence="3 4" key="1">
    <citation type="submission" date="2019-03" db="EMBL/GenBank/DDBJ databases">
        <title>Draft genome sequences of novel Actinobacteria.</title>
        <authorList>
            <person name="Sahin N."/>
            <person name="Ay H."/>
            <person name="Saygin H."/>
        </authorList>
    </citation>
    <scope>NUCLEOTIDE SEQUENCE [LARGE SCALE GENOMIC DNA]</scope>
    <source>
        <strain evidence="3 4">KC712</strain>
    </source>
</reference>
<name>A0A4R4VYA8_9ACTN</name>
<evidence type="ECO:0000256" key="1">
    <source>
        <dbReference type="SAM" id="MobiDB-lite"/>
    </source>
</evidence>
<feature type="region of interest" description="Disordered" evidence="1">
    <location>
        <begin position="83"/>
        <end position="107"/>
    </location>
</feature>
<evidence type="ECO:0000313" key="3">
    <source>
        <dbReference type="EMBL" id="TDD11159.1"/>
    </source>
</evidence>
<keyword evidence="4" id="KW-1185">Reference proteome</keyword>
<dbReference type="InterPro" id="IPR036388">
    <property type="entry name" value="WH-like_DNA-bd_sf"/>
</dbReference>
<feature type="domain" description="HTH hxlR-type" evidence="2">
    <location>
        <begin position="62"/>
        <end position="102"/>
    </location>
</feature>
<dbReference type="InterPro" id="IPR002577">
    <property type="entry name" value="HTH_HxlR"/>
</dbReference>
<organism evidence="3 4">
    <name type="scientific">Nonomuraea diastatica</name>
    <dbReference type="NCBI Taxonomy" id="1848329"/>
    <lineage>
        <taxon>Bacteria</taxon>
        <taxon>Bacillati</taxon>
        <taxon>Actinomycetota</taxon>
        <taxon>Actinomycetes</taxon>
        <taxon>Streptosporangiales</taxon>
        <taxon>Streptosporangiaceae</taxon>
        <taxon>Nonomuraea</taxon>
    </lineage>
</organism>
<dbReference type="Pfam" id="PF01638">
    <property type="entry name" value="HxlR"/>
    <property type="match status" value="1"/>
</dbReference>
<dbReference type="InterPro" id="IPR036390">
    <property type="entry name" value="WH_DNA-bd_sf"/>
</dbReference>
<dbReference type="AlphaFoldDB" id="A0A4R4VYA8"/>
<sequence>MRAEYTDRLLIHGERHLRSVLNEYRDHCNTHRPHRARGQRPPDHDEHVVVATSGRPRPRVGQVLSDRLAHLTDAGVLERHRQTVRAPRVRHSLTPPGRRLVPCSRRS</sequence>
<evidence type="ECO:0000313" key="4">
    <source>
        <dbReference type="Proteomes" id="UP000294543"/>
    </source>
</evidence>
<dbReference type="Proteomes" id="UP000294543">
    <property type="component" value="Unassembled WGS sequence"/>
</dbReference>
<dbReference type="Gene3D" id="1.10.10.10">
    <property type="entry name" value="Winged helix-like DNA-binding domain superfamily/Winged helix DNA-binding domain"/>
    <property type="match status" value="1"/>
</dbReference>
<feature type="region of interest" description="Disordered" evidence="1">
    <location>
        <begin position="30"/>
        <end position="59"/>
    </location>
</feature>